<evidence type="ECO:0000313" key="3">
    <source>
        <dbReference type="EMBL" id="VFA88398.1"/>
    </source>
</evidence>
<feature type="region of interest" description="Disordered" evidence="1">
    <location>
        <begin position="52"/>
        <end position="96"/>
    </location>
</feature>
<comment type="caution">
    <text evidence="3">The sequence shown here is derived from an EMBL/GenBank/DDBJ whole genome shotgun (WGS) entry which is preliminary data.</text>
</comment>
<feature type="compositionally biased region" description="Basic and acidic residues" evidence="1">
    <location>
        <begin position="61"/>
        <end position="73"/>
    </location>
</feature>
<feature type="compositionally biased region" description="Basic and acidic residues" evidence="1">
    <location>
        <begin position="85"/>
        <end position="96"/>
    </location>
</feature>
<evidence type="ECO:0000259" key="2">
    <source>
        <dbReference type="Pfam" id="PF13333"/>
    </source>
</evidence>
<dbReference type="Pfam" id="PF13333">
    <property type="entry name" value="rve_2"/>
    <property type="match status" value="1"/>
</dbReference>
<dbReference type="RefSeq" id="WP_131734143.1">
    <property type="nucleotide sequence ID" value="NZ_CAACYD010000006.1"/>
</dbReference>
<dbReference type="GeneID" id="94047551"/>
<sequence length="96" mass="10650">MAETFNSLFKAECIRNPDMRPAGDSKKVGDVEMAVAEYVDCFNHRRLHDDIGLAPAAGNEPNHRASQTEERTVRTRSSPQSDQPGLHDTRDDSPAL</sequence>
<organism evidence="3 4">
    <name type="scientific">Gordonia paraffinivorans</name>
    <dbReference type="NCBI Taxonomy" id="175628"/>
    <lineage>
        <taxon>Bacteria</taxon>
        <taxon>Bacillati</taxon>
        <taxon>Actinomycetota</taxon>
        <taxon>Actinomycetes</taxon>
        <taxon>Mycobacteriales</taxon>
        <taxon>Gordoniaceae</taxon>
        <taxon>Gordonia</taxon>
    </lineage>
</organism>
<accession>A0ABD7V219</accession>
<reference evidence="3 4" key="1">
    <citation type="submission" date="2019-02" db="EMBL/GenBank/DDBJ databases">
        <authorList>
            <consortium name="Pathogen Informatics"/>
        </authorList>
    </citation>
    <scope>NUCLEOTIDE SEQUENCE [LARGE SCALE GENOMIC DNA]</scope>
    <source>
        <strain evidence="3 4">3012STDY6756503</strain>
    </source>
</reference>
<dbReference type="AlphaFoldDB" id="A0ABD7V219"/>
<dbReference type="EMBL" id="CAACYD010000006">
    <property type="protein sequence ID" value="VFA88398.1"/>
    <property type="molecule type" value="Genomic_DNA"/>
</dbReference>
<gene>
    <name evidence="3" type="ORF">NCTC8139_01943</name>
</gene>
<dbReference type="Proteomes" id="UP000360750">
    <property type="component" value="Unassembled WGS sequence"/>
</dbReference>
<feature type="domain" description="Integrase catalytic" evidence="2">
    <location>
        <begin position="4"/>
        <end position="56"/>
    </location>
</feature>
<proteinExistence type="predicted"/>
<evidence type="ECO:0000313" key="4">
    <source>
        <dbReference type="Proteomes" id="UP000360750"/>
    </source>
</evidence>
<protein>
    <recommendedName>
        <fullName evidence="2">Integrase catalytic domain-containing protein</fullName>
    </recommendedName>
</protein>
<name>A0ABD7V219_9ACTN</name>
<evidence type="ECO:0000256" key="1">
    <source>
        <dbReference type="SAM" id="MobiDB-lite"/>
    </source>
</evidence>
<dbReference type="InterPro" id="IPR001584">
    <property type="entry name" value="Integrase_cat-core"/>
</dbReference>